<name>A0A915HN74_ROMCU</name>
<keyword evidence="1" id="KW-0732">Signal</keyword>
<feature type="chain" id="PRO_5038022777" evidence="1">
    <location>
        <begin position="21"/>
        <end position="159"/>
    </location>
</feature>
<keyword evidence="2" id="KW-1185">Reference proteome</keyword>
<reference evidence="3" key="1">
    <citation type="submission" date="2022-11" db="UniProtKB">
        <authorList>
            <consortium name="WormBaseParasite"/>
        </authorList>
    </citation>
    <scope>IDENTIFICATION</scope>
</reference>
<proteinExistence type="predicted"/>
<evidence type="ECO:0000256" key="1">
    <source>
        <dbReference type="SAM" id="SignalP"/>
    </source>
</evidence>
<evidence type="ECO:0000313" key="3">
    <source>
        <dbReference type="WBParaSite" id="nRc.2.0.1.t02950-RA"/>
    </source>
</evidence>
<accession>A0A915HN74</accession>
<dbReference type="WBParaSite" id="nRc.2.0.1.t02950-RA">
    <property type="protein sequence ID" value="nRc.2.0.1.t02950-RA"/>
    <property type="gene ID" value="nRc.2.0.1.g02950"/>
</dbReference>
<sequence length="159" mass="18290">MAVVQWAFPYLVICASLVLASIKNTDLNKSLERELKKTKHGRLRNAVYPLGYYKDCSGPIAALKFICQNCFNSPVYRKKREGHILSYICSSSFTKSSKSSRFLKKMTALKSFEMDKTRNMPKTGSYTSRKVVMNHLFTALIEKYRRVGYSALHHEDFIT</sequence>
<evidence type="ECO:0000313" key="2">
    <source>
        <dbReference type="Proteomes" id="UP000887565"/>
    </source>
</evidence>
<feature type="signal peptide" evidence="1">
    <location>
        <begin position="1"/>
        <end position="20"/>
    </location>
</feature>
<protein>
    <submittedName>
        <fullName evidence="3">Secreted protein</fullName>
    </submittedName>
</protein>
<dbReference type="Proteomes" id="UP000887565">
    <property type="component" value="Unplaced"/>
</dbReference>
<dbReference type="AlphaFoldDB" id="A0A915HN74"/>
<organism evidence="2 3">
    <name type="scientific">Romanomermis culicivorax</name>
    <name type="common">Nematode worm</name>
    <dbReference type="NCBI Taxonomy" id="13658"/>
    <lineage>
        <taxon>Eukaryota</taxon>
        <taxon>Metazoa</taxon>
        <taxon>Ecdysozoa</taxon>
        <taxon>Nematoda</taxon>
        <taxon>Enoplea</taxon>
        <taxon>Dorylaimia</taxon>
        <taxon>Mermithida</taxon>
        <taxon>Mermithoidea</taxon>
        <taxon>Mermithidae</taxon>
        <taxon>Romanomermis</taxon>
    </lineage>
</organism>